<keyword evidence="3" id="KW-1185">Reference proteome</keyword>
<dbReference type="RefSeq" id="WP_157719504.1">
    <property type="nucleotide sequence ID" value="NZ_LT629751.1"/>
</dbReference>
<proteinExistence type="predicted"/>
<dbReference type="InterPro" id="IPR011990">
    <property type="entry name" value="TPR-like_helical_dom_sf"/>
</dbReference>
<feature type="chain" id="PRO_5009258409" description="Sel1 repeat-containing protein" evidence="1">
    <location>
        <begin position="26"/>
        <end position="324"/>
    </location>
</feature>
<organism evidence="2 3">
    <name type="scientific">Pseudomonas oryzae</name>
    <dbReference type="NCBI Taxonomy" id="1392877"/>
    <lineage>
        <taxon>Bacteria</taxon>
        <taxon>Pseudomonadati</taxon>
        <taxon>Pseudomonadota</taxon>
        <taxon>Gammaproteobacteria</taxon>
        <taxon>Pseudomonadales</taxon>
        <taxon>Pseudomonadaceae</taxon>
        <taxon>Pseudomonas</taxon>
    </lineage>
</organism>
<dbReference type="SMART" id="SM00671">
    <property type="entry name" value="SEL1"/>
    <property type="match status" value="3"/>
</dbReference>
<dbReference type="AlphaFoldDB" id="A0A1H1R3L2"/>
<gene>
    <name evidence="2" type="ORF">SAMN05216221_1514</name>
</gene>
<dbReference type="PANTHER" id="PTHR43628">
    <property type="entry name" value="ACTIVATOR OF C KINASE PROTEIN 1-RELATED"/>
    <property type="match status" value="1"/>
</dbReference>
<name>A0A1H1R3L2_9PSED</name>
<reference evidence="3" key="1">
    <citation type="submission" date="2016-10" db="EMBL/GenBank/DDBJ databases">
        <authorList>
            <person name="Varghese N."/>
            <person name="Submissions S."/>
        </authorList>
    </citation>
    <scope>NUCLEOTIDE SEQUENCE [LARGE SCALE GENOMIC DNA]</scope>
    <source>
        <strain evidence="3">KCTC 32247</strain>
    </source>
</reference>
<dbReference type="EMBL" id="LT629751">
    <property type="protein sequence ID" value="SDS30135.1"/>
    <property type="molecule type" value="Genomic_DNA"/>
</dbReference>
<dbReference type="OrthoDB" id="6810016at2"/>
<evidence type="ECO:0000256" key="1">
    <source>
        <dbReference type="SAM" id="SignalP"/>
    </source>
</evidence>
<protein>
    <recommendedName>
        <fullName evidence="4">Sel1 repeat-containing protein</fullName>
    </recommendedName>
</protein>
<dbReference type="SUPFAM" id="SSF54427">
    <property type="entry name" value="NTF2-like"/>
    <property type="match status" value="1"/>
</dbReference>
<dbReference type="Proteomes" id="UP000243359">
    <property type="component" value="Chromosome I"/>
</dbReference>
<evidence type="ECO:0000313" key="2">
    <source>
        <dbReference type="EMBL" id="SDS30135.1"/>
    </source>
</evidence>
<dbReference type="InterPro" id="IPR006597">
    <property type="entry name" value="Sel1-like"/>
</dbReference>
<evidence type="ECO:0000313" key="3">
    <source>
        <dbReference type="Proteomes" id="UP000243359"/>
    </source>
</evidence>
<accession>A0A1H1R3L2</accession>
<dbReference type="InterPro" id="IPR032710">
    <property type="entry name" value="NTF2-like_dom_sf"/>
</dbReference>
<keyword evidence="1" id="KW-0732">Signal</keyword>
<dbReference type="Gene3D" id="1.25.40.10">
    <property type="entry name" value="Tetratricopeptide repeat domain"/>
    <property type="match status" value="1"/>
</dbReference>
<dbReference type="PANTHER" id="PTHR43628:SF1">
    <property type="entry name" value="CHITIN SYNTHASE REGULATORY FACTOR 2-RELATED"/>
    <property type="match status" value="1"/>
</dbReference>
<dbReference type="SUPFAM" id="SSF81901">
    <property type="entry name" value="HCP-like"/>
    <property type="match status" value="1"/>
</dbReference>
<feature type="signal peptide" evidence="1">
    <location>
        <begin position="1"/>
        <end position="25"/>
    </location>
</feature>
<dbReference type="Pfam" id="PF08238">
    <property type="entry name" value="Sel1"/>
    <property type="match status" value="3"/>
</dbReference>
<dbReference type="InterPro" id="IPR052945">
    <property type="entry name" value="Mitotic_Regulator"/>
</dbReference>
<dbReference type="STRING" id="1392877.SAMN05216221_1514"/>
<sequence length="324" mass="35273">MLRQPGRSVLCRALPLLLVCTGALAVDDQQRVAREMIQALDAYAVYKMGQFDEAYTRFRSLAEAGNRQGMLNLANMLAAGQGVERNPGEALAWYRRAAEAGDPIGMYEVGKAYDLGLGVPASRDQALEWYRRAAENDSADAQWALGKHLHDSGETMAGLQWIRTAASEGEHPGARQFLASLAGEQRITSQPEPADRQAVLATLAAADAAVQRRDGQAVVAAIDAQARISVRLPDSPVWTGMSRDQLAALWQATFDRVDGYRYARASTELLAAEGGVLAFSLIHETLEKDGESEALELHETAQLQVADGQAVIRSLRLDIRRSEE</sequence>
<evidence type="ECO:0008006" key="4">
    <source>
        <dbReference type="Google" id="ProtNLM"/>
    </source>
</evidence>
<dbReference type="Gene3D" id="3.10.450.50">
    <property type="match status" value="1"/>
</dbReference>